<dbReference type="PANTHER" id="PTHR42800:SF3">
    <property type="entry name" value="GLYCOSYL HYDROLASE FAMILY 32 N-TERMINAL DOMAIN-CONTAINING PROTEIN"/>
    <property type="match status" value="1"/>
</dbReference>
<evidence type="ECO:0000256" key="3">
    <source>
        <dbReference type="ARBA" id="ARBA00023295"/>
    </source>
</evidence>
<evidence type="ECO:0000259" key="6">
    <source>
        <dbReference type="Pfam" id="PF08244"/>
    </source>
</evidence>
<dbReference type="SUPFAM" id="SSF75005">
    <property type="entry name" value="Arabinanase/levansucrase/invertase"/>
    <property type="match status" value="1"/>
</dbReference>
<evidence type="ECO:0000313" key="7">
    <source>
        <dbReference type="EMBL" id="KXS13325.1"/>
    </source>
</evidence>
<name>A0A139AA05_GONPJ</name>
<comment type="similarity">
    <text evidence="1 4">Belongs to the glycosyl hydrolase 32 family.</text>
</comment>
<dbReference type="Gene3D" id="2.115.10.20">
    <property type="entry name" value="Glycosyl hydrolase domain, family 43"/>
    <property type="match status" value="1"/>
</dbReference>
<dbReference type="GO" id="GO:0004575">
    <property type="term" value="F:sucrose alpha-glucosidase activity"/>
    <property type="evidence" value="ECO:0007669"/>
    <property type="project" value="TreeGrafter"/>
</dbReference>
<protein>
    <submittedName>
        <fullName evidence="7">Glycoside hydrolase family 32 protein</fullName>
    </submittedName>
</protein>
<dbReference type="OMA" id="WQMASAT"/>
<keyword evidence="2 4" id="KW-0378">Hydrolase</keyword>
<dbReference type="STRING" id="1344416.A0A139AA05"/>
<keyword evidence="8" id="KW-1185">Reference proteome</keyword>
<reference evidence="7 8" key="1">
    <citation type="journal article" date="2015" name="Genome Biol. Evol.">
        <title>Phylogenomic analyses indicate that early fungi evolved digesting cell walls of algal ancestors of land plants.</title>
        <authorList>
            <person name="Chang Y."/>
            <person name="Wang S."/>
            <person name="Sekimoto S."/>
            <person name="Aerts A.L."/>
            <person name="Choi C."/>
            <person name="Clum A."/>
            <person name="LaButti K.M."/>
            <person name="Lindquist E.A."/>
            <person name="Yee Ngan C."/>
            <person name="Ohm R.A."/>
            <person name="Salamov A.A."/>
            <person name="Grigoriev I.V."/>
            <person name="Spatafora J.W."/>
            <person name="Berbee M.L."/>
        </authorList>
    </citation>
    <scope>NUCLEOTIDE SEQUENCE [LARGE SCALE GENOMIC DNA]</scope>
    <source>
        <strain evidence="7 8">JEL478</strain>
    </source>
</reference>
<feature type="domain" description="Glycosyl hydrolase family 32 N-terminal" evidence="5">
    <location>
        <begin position="3"/>
        <end position="387"/>
    </location>
</feature>
<dbReference type="EMBL" id="KQ965780">
    <property type="protein sequence ID" value="KXS13325.1"/>
    <property type="molecule type" value="Genomic_DNA"/>
</dbReference>
<dbReference type="GO" id="GO:0005987">
    <property type="term" value="P:sucrose catabolic process"/>
    <property type="evidence" value="ECO:0007669"/>
    <property type="project" value="TreeGrafter"/>
</dbReference>
<accession>A0A139AA05</accession>
<dbReference type="OrthoDB" id="2161736at2759"/>
<organism evidence="7 8">
    <name type="scientific">Gonapodya prolifera (strain JEL478)</name>
    <name type="common">Monoblepharis prolifera</name>
    <dbReference type="NCBI Taxonomy" id="1344416"/>
    <lineage>
        <taxon>Eukaryota</taxon>
        <taxon>Fungi</taxon>
        <taxon>Fungi incertae sedis</taxon>
        <taxon>Chytridiomycota</taxon>
        <taxon>Chytridiomycota incertae sedis</taxon>
        <taxon>Monoblepharidomycetes</taxon>
        <taxon>Monoblepharidales</taxon>
        <taxon>Gonapodyaceae</taxon>
        <taxon>Gonapodya</taxon>
    </lineage>
</organism>
<dbReference type="Pfam" id="PF08244">
    <property type="entry name" value="Glyco_hydro_32C"/>
    <property type="match status" value="1"/>
</dbReference>
<dbReference type="Proteomes" id="UP000070544">
    <property type="component" value="Unassembled WGS sequence"/>
</dbReference>
<dbReference type="SUPFAM" id="SSF49899">
    <property type="entry name" value="Concanavalin A-like lectins/glucanases"/>
    <property type="match status" value="1"/>
</dbReference>
<dbReference type="PANTHER" id="PTHR42800">
    <property type="entry name" value="EXOINULINASE INUD (AFU_ORTHOLOGUE AFUA_5G00480)"/>
    <property type="match status" value="1"/>
</dbReference>
<dbReference type="InterPro" id="IPR023296">
    <property type="entry name" value="Glyco_hydro_beta-prop_sf"/>
</dbReference>
<dbReference type="GO" id="GO:0005737">
    <property type="term" value="C:cytoplasm"/>
    <property type="evidence" value="ECO:0007669"/>
    <property type="project" value="TreeGrafter"/>
</dbReference>
<dbReference type="InterPro" id="IPR001362">
    <property type="entry name" value="Glyco_hydro_32"/>
</dbReference>
<evidence type="ECO:0000313" key="8">
    <source>
        <dbReference type="Proteomes" id="UP000070544"/>
    </source>
</evidence>
<dbReference type="SMART" id="SM00640">
    <property type="entry name" value="Glyco_32"/>
    <property type="match status" value="1"/>
</dbReference>
<gene>
    <name evidence="7" type="ORF">M427DRAFT_34173</name>
</gene>
<dbReference type="Gene3D" id="2.60.120.560">
    <property type="entry name" value="Exo-inulinase, domain 1"/>
    <property type="match status" value="1"/>
</dbReference>
<evidence type="ECO:0000256" key="4">
    <source>
        <dbReference type="RuleBase" id="RU362110"/>
    </source>
</evidence>
<evidence type="ECO:0000259" key="5">
    <source>
        <dbReference type="Pfam" id="PF00251"/>
    </source>
</evidence>
<evidence type="ECO:0000256" key="1">
    <source>
        <dbReference type="ARBA" id="ARBA00009902"/>
    </source>
</evidence>
<feature type="domain" description="Glycosyl hydrolase family 32 C-terminal" evidence="6">
    <location>
        <begin position="461"/>
        <end position="600"/>
    </location>
</feature>
<dbReference type="InterPro" id="IPR013189">
    <property type="entry name" value="Glyco_hydro_32_C"/>
</dbReference>
<evidence type="ECO:0000256" key="2">
    <source>
        <dbReference type="ARBA" id="ARBA00022801"/>
    </source>
</evidence>
<keyword evidence="3 4" id="KW-0326">Glycosidase</keyword>
<sequence>MGPQGWINDPVAPYFDENTKTYHLFYQHHPQHIKWGNISNSHAVSKDMIFWHDLPNPLLSSDPLFPSAIVTSWVNRDSPNGSLRYDRYGVFSGGAFPNDPSDFSKGFSVLYTSVQELPTCWSCWYKNNTETVSLVETTDNGITWVKYAGNPVIPSPSEEWNITGWRDPLPILEADEFRRAVFPGDSPGTVYAVLAGGFKAPYPVPGPRLFLYKTVNPNAKHLTEWAYAGNLFRSNISDSWSSKWSGSFGGGFEMSGAFLLTDDDGEEHWCVSSSSQGDRKDPDPAKGSNWVWWGCGKLKQGAALGDKPDLDSSYLELAMVGVPDFGETYAYNTFLAPSVEEQKSHEKRHNTASKKYRRILLAWSFEDFTFDPYAFGWQGMHVLPREAYIWSADVLDPVDRVTEKGSWTATKNADGSYRVKTLAQRPVAETKLLFNNATRYDLADSARKLAPGSGYTKLAKLPSSAFKVRFELSPPPADATNATWLNGIVLRLSPTSGERTILAYDPSYEAVVVYRQNSSIVKDFVNSTEIAPLRLWTLKSTGSRQSLSFKVFCDNSLIEIYVNDVLTLTTRVYPWADDATEVGAWLNVGQASFWNFEAWDLSSANAFPNRPLNTSLPLVWDGPEVAGLWDGY</sequence>
<dbReference type="Pfam" id="PF00251">
    <property type="entry name" value="Glyco_hydro_32N"/>
    <property type="match status" value="1"/>
</dbReference>
<dbReference type="AlphaFoldDB" id="A0A139AA05"/>
<dbReference type="CDD" id="cd18621">
    <property type="entry name" value="GH32_XdINV-like"/>
    <property type="match status" value="1"/>
</dbReference>
<dbReference type="InterPro" id="IPR013320">
    <property type="entry name" value="ConA-like_dom_sf"/>
</dbReference>
<proteinExistence type="inferred from homology"/>
<dbReference type="InterPro" id="IPR013148">
    <property type="entry name" value="Glyco_hydro_32_N"/>
</dbReference>